<keyword evidence="2" id="KW-0378">Hydrolase</keyword>
<dbReference type="InterPro" id="IPR051044">
    <property type="entry name" value="MAG_DAG_Lipase"/>
</dbReference>
<dbReference type="Gene3D" id="3.40.50.1820">
    <property type="entry name" value="alpha/beta hydrolase"/>
    <property type="match status" value="1"/>
</dbReference>
<dbReference type="GO" id="GO:0016787">
    <property type="term" value="F:hydrolase activity"/>
    <property type="evidence" value="ECO:0007669"/>
    <property type="project" value="UniProtKB-KW"/>
</dbReference>
<evidence type="ECO:0000313" key="3">
    <source>
        <dbReference type="Proteomes" id="UP000199568"/>
    </source>
</evidence>
<dbReference type="Pfam" id="PF12146">
    <property type="entry name" value="Hydrolase_4"/>
    <property type="match status" value="1"/>
</dbReference>
<dbReference type="AlphaFoldDB" id="A0A1I0FME2"/>
<gene>
    <name evidence="2" type="ORF">SAMN05660297_02862</name>
</gene>
<keyword evidence="3" id="KW-1185">Reference proteome</keyword>
<dbReference type="InterPro" id="IPR022742">
    <property type="entry name" value="Hydrolase_4"/>
</dbReference>
<accession>A0A1I0FME2</accession>
<protein>
    <submittedName>
        <fullName evidence="2">Lysophospholipase, alpha-beta hydrolase superfamily</fullName>
    </submittedName>
</protein>
<dbReference type="Proteomes" id="UP000199568">
    <property type="component" value="Unassembled WGS sequence"/>
</dbReference>
<dbReference type="OrthoDB" id="9806902at2"/>
<dbReference type="InterPro" id="IPR029058">
    <property type="entry name" value="AB_hydrolase_fold"/>
</dbReference>
<evidence type="ECO:0000259" key="1">
    <source>
        <dbReference type="Pfam" id="PF12146"/>
    </source>
</evidence>
<evidence type="ECO:0000313" key="2">
    <source>
        <dbReference type="EMBL" id="SET59290.1"/>
    </source>
</evidence>
<sequence length="326" mass="37254">MNSQVDIIIEKMKTTDGESIHLKRWSPKDCSPNPVVVQIVHGMAEHIERYHDFANALVKEGCIVYGNDHRGHGKTAKDPKELGYFADRDGWERVINDLHEITEKIKQEYPQGKIILFGHSMGSFLARRYVQLFPKAVDALILSGTGYSKGLLGKIGIKAAVLSKLIHNKRKPNKFLDTLAFGGFNKRFQPNQTNFDWLSRDAKAVETYVEDPLCGFIFTTGGFYDLFNGIEALHQKENIEKTPKNLPIYILSGENDPVGDYGEEVKKVYQAYEKLGIKDIQYKLYTGGRHEMLNEINKQEVYNDIIHWIKTTVNTVKQMENTKDQQ</sequence>
<dbReference type="STRING" id="426128.SAMN05660297_02862"/>
<name>A0A1I0FME2_9FIRM</name>
<dbReference type="SUPFAM" id="SSF53474">
    <property type="entry name" value="alpha/beta-Hydrolases"/>
    <property type="match status" value="1"/>
</dbReference>
<feature type="domain" description="Serine aminopeptidase S33" evidence="1">
    <location>
        <begin position="36"/>
        <end position="296"/>
    </location>
</feature>
<dbReference type="RefSeq" id="WP_090445540.1">
    <property type="nucleotide sequence ID" value="NZ_FOHU01000015.1"/>
</dbReference>
<organism evidence="2 3">
    <name type="scientific">Natronincola peptidivorans</name>
    <dbReference type="NCBI Taxonomy" id="426128"/>
    <lineage>
        <taxon>Bacteria</taxon>
        <taxon>Bacillati</taxon>
        <taxon>Bacillota</taxon>
        <taxon>Clostridia</taxon>
        <taxon>Peptostreptococcales</taxon>
        <taxon>Natronincolaceae</taxon>
        <taxon>Natronincola</taxon>
    </lineage>
</organism>
<reference evidence="2 3" key="1">
    <citation type="submission" date="2016-10" db="EMBL/GenBank/DDBJ databases">
        <authorList>
            <person name="de Groot N.N."/>
        </authorList>
    </citation>
    <scope>NUCLEOTIDE SEQUENCE [LARGE SCALE GENOMIC DNA]</scope>
    <source>
        <strain evidence="2 3">DSM 18979</strain>
    </source>
</reference>
<dbReference type="PANTHER" id="PTHR11614">
    <property type="entry name" value="PHOSPHOLIPASE-RELATED"/>
    <property type="match status" value="1"/>
</dbReference>
<proteinExistence type="predicted"/>
<dbReference type="EMBL" id="FOHU01000015">
    <property type="protein sequence ID" value="SET59290.1"/>
    <property type="molecule type" value="Genomic_DNA"/>
</dbReference>